<feature type="transmembrane region" description="Helical" evidence="2">
    <location>
        <begin position="227"/>
        <end position="247"/>
    </location>
</feature>
<dbReference type="EMBL" id="JAJVDC020000202">
    <property type="protein sequence ID" value="KAL1618758.1"/>
    <property type="molecule type" value="Genomic_DNA"/>
</dbReference>
<feature type="transmembrane region" description="Helical" evidence="2">
    <location>
        <begin position="200"/>
        <end position="221"/>
    </location>
</feature>
<keyword evidence="2" id="KW-0472">Membrane</keyword>
<comment type="caution">
    <text evidence="4">The sequence shown here is derived from an EMBL/GenBank/DDBJ whole genome shotgun (WGS) entry which is preliminary data.</text>
</comment>
<evidence type="ECO:0000313" key="5">
    <source>
        <dbReference type="Proteomes" id="UP001521116"/>
    </source>
</evidence>
<gene>
    <name evidence="4" type="ORF">SLS56_010449</name>
</gene>
<accession>A0ABR3SEI2</accession>
<sequence>MGYRAFSSFLASDDDAFVIRKFGTLHVRTILMLQDEIVGLEDQLAAIDQRCEEQQVDDRDDYLFHNGSFRGDRLWHKDRYEVMHRLVNLLDQYDRLVLNYTQIKRQPKPPQRALANIKRWFETYPQAITKYEMGFLSSEKEADLVATAERPKAPLRRILENIRWFRHSRPFRLDPQRYNEYLLNYSKEDVIYYDDDKIDIAINGIILFIGLVMLLVPAWLLNAVSSYTTRLAMITGFIAAFLGLLLLVTPTKPFETMVGTAAYGALLMVFMQIGK</sequence>
<keyword evidence="1" id="KW-0175">Coiled coil</keyword>
<evidence type="ECO:0000313" key="4">
    <source>
        <dbReference type="EMBL" id="KAL1618758.1"/>
    </source>
</evidence>
<keyword evidence="2" id="KW-0812">Transmembrane</keyword>
<name>A0ABR3SEI2_9PEZI</name>
<dbReference type="Pfam" id="PF20237">
    <property type="entry name" value="DUF6594"/>
    <property type="match status" value="1"/>
</dbReference>
<dbReference type="PANTHER" id="PTHR34502">
    <property type="entry name" value="DUF6594 DOMAIN-CONTAINING PROTEIN-RELATED"/>
    <property type="match status" value="1"/>
</dbReference>
<protein>
    <recommendedName>
        <fullName evidence="3">DUF6594 domain-containing protein</fullName>
    </recommendedName>
</protein>
<reference evidence="4 5" key="1">
    <citation type="submission" date="2024-02" db="EMBL/GenBank/DDBJ databases">
        <title>De novo assembly and annotation of 12 fungi associated with fruit tree decline syndrome in Ontario, Canada.</title>
        <authorList>
            <person name="Sulman M."/>
            <person name="Ellouze W."/>
            <person name="Ilyukhin E."/>
        </authorList>
    </citation>
    <scope>NUCLEOTIDE SEQUENCE [LARGE SCALE GENOMIC DNA]</scope>
    <source>
        <strain evidence="4 5">M1-105</strain>
    </source>
</reference>
<feature type="domain" description="DUF6594" evidence="3">
    <location>
        <begin position="3"/>
        <end position="268"/>
    </location>
</feature>
<feature type="transmembrane region" description="Helical" evidence="2">
    <location>
        <begin position="254"/>
        <end position="273"/>
    </location>
</feature>
<organism evidence="4 5">
    <name type="scientific">Neofusicoccum ribis</name>
    <dbReference type="NCBI Taxonomy" id="45134"/>
    <lineage>
        <taxon>Eukaryota</taxon>
        <taxon>Fungi</taxon>
        <taxon>Dikarya</taxon>
        <taxon>Ascomycota</taxon>
        <taxon>Pezizomycotina</taxon>
        <taxon>Dothideomycetes</taxon>
        <taxon>Dothideomycetes incertae sedis</taxon>
        <taxon>Botryosphaeriales</taxon>
        <taxon>Botryosphaeriaceae</taxon>
        <taxon>Neofusicoccum</taxon>
    </lineage>
</organism>
<evidence type="ECO:0000256" key="2">
    <source>
        <dbReference type="SAM" id="Phobius"/>
    </source>
</evidence>
<dbReference type="InterPro" id="IPR046529">
    <property type="entry name" value="DUF6594"/>
</dbReference>
<keyword evidence="2" id="KW-1133">Transmembrane helix</keyword>
<dbReference type="Proteomes" id="UP001521116">
    <property type="component" value="Unassembled WGS sequence"/>
</dbReference>
<dbReference type="PANTHER" id="PTHR34502:SF4">
    <property type="entry name" value="DUF6594 DOMAIN-CONTAINING PROTEIN"/>
    <property type="match status" value="1"/>
</dbReference>
<evidence type="ECO:0000259" key="3">
    <source>
        <dbReference type="Pfam" id="PF20237"/>
    </source>
</evidence>
<feature type="coiled-coil region" evidence="1">
    <location>
        <begin position="30"/>
        <end position="57"/>
    </location>
</feature>
<proteinExistence type="predicted"/>
<keyword evidence="5" id="KW-1185">Reference proteome</keyword>
<evidence type="ECO:0000256" key="1">
    <source>
        <dbReference type="SAM" id="Coils"/>
    </source>
</evidence>